<evidence type="ECO:0000259" key="2">
    <source>
        <dbReference type="Pfam" id="PF04556"/>
    </source>
</evidence>
<sequence>MRDFEEWLSKMRPSINTYQYYVDFYKVYTNVESIKIELNLLNSLIHSKNIKQDFITLTKKYPEILKCIPILLAVRQKEIYVQDEEGAYLINFDKLNYSIEEYVLFMEKTGLFDLIENHIINNLVDYVLGVETGLDSNGRKNRGGHQMENLVERYIKKTGFEYYKEMYLTEIEKKWNVDLSTISAEGITTKRFDFVIKSPHKLYLIETNFYASGGSKLNETARSYKMITTEVESIPFVEFLWVTDGGGWKSARRNLKETFEVMQHLYNINDLENNVLQKLE</sequence>
<keyword evidence="1" id="KW-0540">Nuclease</keyword>
<keyword evidence="1" id="KW-0680">Restriction system</keyword>
<accession>A0A1B3WEW6</accession>
<gene>
    <name evidence="3" type="ORF">BCB69_05905</name>
</gene>
<name>A0A1B3WEW6_9FIRM</name>
<dbReference type="REBASE" id="154967">
    <property type="entry name" value="Dpn677ORF5895P"/>
</dbReference>
<keyword evidence="1 3" id="KW-0255">Endonuclease</keyword>
<dbReference type="EC" id="3.1.21.4" evidence="1"/>
<dbReference type="EMBL" id="CP017037">
    <property type="protein sequence ID" value="AOH39515.1"/>
    <property type="molecule type" value="Genomic_DNA"/>
</dbReference>
<comment type="function">
    <text evidence="1">A P subtype restriction enzyme that recognizes the double-stranded unmethylated sequence 5'-GATC-3'.</text>
</comment>
<dbReference type="STRING" id="39950.BCB69_05905"/>
<dbReference type="KEGG" id="dpn:BCB69_05905"/>
<organism evidence="3 4">
    <name type="scientific">Dialister pneumosintes</name>
    <dbReference type="NCBI Taxonomy" id="39950"/>
    <lineage>
        <taxon>Bacteria</taxon>
        <taxon>Bacillati</taxon>
        <taxon>Bacillota</taxon>
        <taxon>Negativicutes</taxon>
        <taxon>Veillonellales</taxon>
        <taxon>Veillonellaceae</taxon>
        <taxon>Dialister</taxon>
    </lineage>
</organism>
<keyword evidence="1" id="KW-0378">Hydrolase</keyword>
<evidence type="ECO:0000256" key="1">
    <source>
        <dbReference type="PIRNR" id="PIRNR016080"/>
    </source>
</evidence>
<dbReference type="Pfam" id="PF04556">
    <property type="entry name" value="DpnII"/>
    <property type="match status" value="1"/>
</dbReference>
<dbReference type="AlphaFoldDB" id="A0A1B3WEW6"/>
<evidence type="ECO:0000313" key="3">
    <source>
        <dbReference type="EMBL" id="AOH39515.1"/>
    </source>
</evidence>
<dbReference type="GO" id="GO:0003677">
    <property type="term" value="F:DNA binding"/>
    <property type="evidence" value="ECO:0007669"/>
    <property type="project" value="UniProtKB-UniRule"/>
</dbReference>
<dbReference type="SUPFAM" id="SSF52980">
    <property type="entry name" value="Restriction endonuclease-like"/>
    <property type="match status" value="1"/>
</dbReference>
<comment type="catalytic activity">
    <reaction evidence="1">
        <text>Endonucleolytic cleavage of DNA to give specific double-stranded fragments with terminal 5'-phosphates.</text>
        <dbReference type="EC" id="3.1.21.4"/>
    </reaction>
</comment>
<dbReference type="GO" id="GO:0009036">
    <property type="term" value="F:type II site-specific deoxyribonuclease activity"/>
    <property type="evidence" value="ECO:0007669"/>
    <property type="project" value="UniProtKB-UniRule"/>
</dbReference>
<proteinExistence type="inferred from homology"/>
<dbReference type="Proteomes" id="UP000094757">
    <property type="component" value="Chromosome"/>
</dbReference>
<dbReference type="InterPro" id="IPR011335">
    <property type="entry name" value="Restrct_endonuc-II-like"/>
</dbReference>
<dbReference type="RefSeq" id="WP_069177300.1">
    <property type="nucleotide sequence ID" value="NZ_CP017037.1"/>
</dbReference>
<feature type="domain" description="Restriction endonuclease type II DpnII-like" evidence="2">
    <location>
        <begin position="3"/>
        <end position="278"/>
    </location>
</feature>
<dbReference type="InterPro" id="IPR021191">
    <property type="entry name" value="Restrct_endonuc_II_DpnII"/>
</dbReference>
<evidence type="ECO:0000313" key="4">
    <source>
        <dbReference type="Proteomes" id="UP000094757"/>
    </source>
</evidence>
<dbReference type="PIRSF" id="PIRSF016080">
    <property type="entry name" value="Restrict_endonuc_II_DpmII"/>
    <property type="match status" value="1"/>
</dbReference>
<comment type="similarity">
    <text evidence="1">Belongs to the DpnII type II restriction endonuclease family.</text>
</comment>
<protein>
    <recommendedName>
        <fullName evidence="1">Type-2 restriction enzyme</fullName>
        <ecNumber evidence="1">3.1.21.4</ecNumber>
    </recommendedName>
</protein>
<dbReference type="InterPro" id="IPR007637">
    <property type="entry name" value="Restrct_endonuc_II_DpnII-like"/>
</dbReference>
<reference evidence="4" key="1">
    <citation type="submission" date="2016-08" db="EMBL/GenBank/DDBJ databases">
        <authorList>
            <person name="Holder M.E."/>
            <person name="Ajami N.J."/>
            <person name="Petrosino J.F."/>
        </authorList>
    </citation>
    <scope>NUCLEOTIDE SEQUENCE [LARGE SCALE GENOMIC DNA]</scope>
    <source>
        <strain evidence="4">F0677</strain>
    </source>
</reference>
<dbReference type="GO" id="GO:0009307">
    <property type="term" value="P:DNA restriction-modification system"/>
    <property type="evidence" value="ECO:0007669"/>
    <property type="project" value="UniProtKB-UniRule"/>
</dbReference>